<accession>A0A5R9L911</accession>
<keyword evidence="3 14" id="KW-0813">Transport</keyword>
<keyword evidence="12 19" id="KW-0675">Receptor</keyword>
<dbReference type="NCBIfam" id="TIGR01783">
    <property type="entry name" value="TonB-siderophor"/>
    <property type="match status" value="1"/>
</dbReference>
<dbReference type="Gene3D" id="3.55.50.30">
    <property type="match status" value="1"/>
</dbReference>
<evidence type="ECO:0000256" key="11">
    <source>
        <dbReference type="ARBA" id="ARBA00023136"/>
    </source>
</evidence>
<dbReference type="Proteomes" id="UP000307430">
    <property type="component" value="Unassembled WGS sequence"/>
</dbReference>
<dbReference type="GO" id="GO:0015344">
    <property type="term" value="F:siderophore uptake transmembrane transporter activity"/>
    <property type="evidence" value="ECO:0007669"/>
    <property type="project" value="TreeGrafter"/>
</dbReference>
<feature type="short sequence motif" description="TonB C-terminal box" evidence="15">
    <location>
        <begin position="838"/>
        <end position="855"/>
    </location>
</feature>
<evidence type="ECO:0000313" key="19">
    <source>
        <dbReference type="EMBL" id="TLV05002.1"/>
    </source>
</evidence>
<evidence type="ECO:0000256" key="5">
    <source>
        <dbReference type="ARBA" id="ARBA00022496"/>
    </source>
</evidence>
<evidence type="ECO:0000256" key="9">
    <source>
        <dbReference type="ARBA" id="ARBA00023065"/>
    </source>
</evidence>
<evidence type="ECO:0000256" key="6">
    <source>
        <dbReference type="ARBA" id="ARBA00022692"/>
    </source>
</evidence>
<keyword evidence="11 14" id="KW-0472">Membrane</keyword>
<dbReference type="Gene3D" id="2.40.170.20">
    <property type="entry name" value="TonB-dependent receptor, beta-barrel domain"/>
    <property type="match status" value="1"/>
</dbReference>
<dbReference type="Gene3D" id="2.170.130.10">
    <property type="entry name" value="TonB-dependent receptor, plug domain"/>
    <property type="match status" value="1"/>
</dbReference>
<dbReference type="EMBL" id="VCHQ01000040">
    <property type="protein sequence ID" value="TLV05002.1"/>
    <property type="molecule type" value="Genomic_DNA"/>
</dbReference>
<evidence type="ECO:0000256" key="14">
    <source>
        <dbReference type="PROSITE-ProRule" id="PRU01360"/>
    </source>
</evidence>
<protein>
    <submittedName>
        <fullName evidence="19">TonB-dependent siderophore receptor</fullName>
    </submittedName>
</protein>
<dbReference type="Pfam" id="PF07715">
    <property type="entry name" value="Plug"/>
    <property type="match status" value="1"/>
</dbReference>
<keyword evidence="6 14" id="KW-0812">Transmembrane</keyword>
<comment type="caution">
    <text evidence="19">The sequence shown here is derived from an EMBL/GenBank/DDBJ whole genome shotgun (WGS) entry which is preliminary data.</text>
</comment>
<keyword evidence="10 16" id="KW-0798">TonB box</keyword>
<name>A0A5R9L911_9ENTR</name>
<keyword evidence="13 14" id="KW-0998">Cell outer membrane</keyword>
<dbReference type="InterPro" id="IPR036942">
    <property type="entry name" value="Beta-barrel_TonB_sf"/>
</dbReference>
<feature type="domain" description="Secretin/TonB short N-terminal" evidence="18">
    <location>
        <begin position="71"/>
        <end position="122"/>
    </location>
</feature>
<dbReference type="InterPro" id="IPR012910">
    <property type="entry name" value="Plug_dom"/>
</dbReference>
<evidence type="ECO:0000256" key="1">
    <source>
        <dbReference type="ARBA" id="ARBA00004571"/>
    </source>
</evidence>
<keyword evidence="8" id="KW-0408">Iron</keyword>
<dbReference type="RefSeq" id="WP_138363160.1">
    <property type="nucleotide sequence ID" value="NZ_VCHQ01000040.1"/>
</dbReference>
<dbReference type="GO" id="GO:0015891">
    <property type="term" value="P:siderophore transport"/>
    <property type="evidence" value="ECO:0007669"/>
    <property type="project" value="InterPro"/>
</dbReference>
<evidence type="ECO:0000256" key="4">
    <source>
        <dbReference type="ARBA" id="ARBA00022452"/>
    </source>
</evidence>
<evidence type="ECO:0000256" key="13">
    <source>
        <dbReference type="ARBA" id="ARBA00023237"/>
    </source>
</evidence>
<dbReference type="PANTHER" id="PTHR32552:SF74">
    <property type="entry name" value="HYDROXAMATE SIDEROPHORE RECEPTOR FHUE"/>
    <property type="match status" value="1"/>
</dbReference>
<dbReference type="InterPro" id="IPR010105">
    <property type="entry name" value="TonB_sidphr_rcpt"/>
</dbReference>
<comment type="subcellular location">
    <subcellularLocation>
        <location evidence="1 14">Cell outer membrane</location>
        <topology evidence="1 14">Multi-pass membrane protein</topology>
    </subcellularLocation>
</comment>
<dbReference type="SMART" id="SM00965">
    <property type="entry name" value="STN"/>
    <property type="match status" value="1"/>
</dbReference>
<evidence type="ECO:0000256" key="15">
    <source>
        <dbReference type="PROSITE-ProRule" id="PRU10144"/>
    </source>
</evidence>
<comment type="similarity">
    <text evidence="2 14 16">Belongs to the TonB-dependent receptor family.</text>
</comment>
<dbReference type="SUPFAM" id="SSF56935">
    <property type="entry name" value="Porins"/>
    <property type="match status" value="1"/>
</dbReference>
<dbReference type="Pfam" id="PF00593">
    <property type="entry name" value="TonB_dep_Rec_b-barrel"/>
    <property type="match status" value="1"/>
</dbReference>
<evidence type="ECO:0000256" key="2">
    <source>
        <dbReference type="ARBA" id="ARBA00009810"/>
    </source>
</evidence>
<dbReference type="PROSITE" id="PS01156">
    <property type="entry name" value="TONB_DEPENDENT_REC_2"/>
    <property type="match status" value="1"/>
</dbReference>
<organism evidence="19 20">
    <name type="scientific">Klebsiella indica</name>
    <dbReference type="NCBI Taxonomy" id="2582917"/>
    <lineage>
        <taxon>Bacteria</taxon>
        <taxon>Pseudomonadati</taxon>
        <taxon>Pseudomonadota</taxon>
        <taxon>Gammaproteobacteria</taxon>
        <taxon>Enterobacterales</taxon>
        <taxon>Enterobacteriaceae</taxon>
        <taxon>Klebsiella/Raoultella group</taxon>
        <taxon>Klebsiella</taxon>
    </lineage>
</organism>
<dbReference type="CDD" id="cd01347">
    <property type="entry name" value="ligand_gated_channel"/>
    <property type="match status" value="1"/>
</dbReference>
<keyword evidence="7 17" id="KW-0732">Signal</keyword>
<dbReference type="InterPro" id="IPR039426">
    <property type="entry name" value="TonB-dep_rcpt-like"/>
</dbReference>
<keyword evidence="4 14" id="KW-1134">Transmembrane beta strand</keyword>
<reference evidence="19 20" key="1">
    <citation type="submission" date="2019-05" db="EMBL/GenBank/DDBJ databases">
        <title>Genome sequence of Klebsiella sp strain TOUT106.</title>
        <authorList>
            <person name="Rahi P."/>
            <person name="Chaudhari D."/>
        </authorList>
    </citation>
    <scope>NUCLEOTIDE SEQUENCE [LARGE SCALE GENOMIC DNA]</scope>
    <source>
        <strain evidence="19 20">TOUT106</strain>
    </source>
</reference>
<sequence length="855" mass="94336">MAHKKIKKMRGDRPHLRALLPGVMFAGMMLPAYGAQPTGEAIHQQAQYDYAIPAGSLSDALTQFSTQSHGIQLMSPLSMLQGHKTAGLHGHYAPQDALAALLAGSGMAGKFYNATSFVVYPQPAANTKTSASNVLGAVTVEGSTSQVSGGVNGSTDVTATENSGSYTSNLMTIGSKSPQSIKDTPQSVSVLTNKQLTDQHIDDFSDAMQHMAGVTTVQGSDSGQTTFYSRAMPITQIQIDGGAPMNISDSAQLKPNFDMSMYDHVEVLRGVDGLFNGNGQSSGVVNLVRKRPLDHQQVSLTSSVGSWNDYRNVLDASSPLGFDGALRGRLVLTWQKKDYFYKGANDDKKIIYGNLEGDITPDTQWRIGGSYTDDDALPWRNGLPRYADGRDLDLPRSFSMVTPWSYDRTKTMELFTQLDHQFNDDWSLHLNLNHMDQKYASLGSSFTGAIDDQGNGLTLLANKTDYRAKEDGLDGSLNGGITLWGEKQSLVIGGNYSRTNSIGYSPTSFYEYDNPDGSVKNVNIFGFNPNDWPAPVFTGDSTKDDYQERQTGLYAKITITPWKPLHLMTGYRYNNYRNNYLLADIQQTPYAEREANIPYYAVSFDLTPHWTTYVSYTNIFQSQAGLHTSEGAPLKPITGTNKETGLKYSDGKLNVSLSLYHLQQKNNSTLTDISSWLTGDQSCCYANIKATQVSKGVDFEISGALTDYWQVAASYNYNRNYYVGDDGPGNSGQSINTQSPEHQFKIWNSYQLHGSDFLQRWRIGGGVIGQSEYYQSADGQCDITGTVCYPGVTIKQGFYSVVSAFTSYQINKNWSAQFNINNLFDRRYYQTISSTLNGNWYGEPRSFRLTLSGVF</sequence>
<dbReference type="InterPro" id="IPR000531">
    <property type="entry name" value="Beta-barrel_TonB"/>
</dbReference>
<keyword evidence="20" id="KW-1185">Reference proteome</keyword>
<feature type="signal peptide" evidence="17">
    <location>
        <begin position="1"/>
        <end position="34"/>
    </location>
</feature>
<evidence type="ECO:0000256" key="8">
    <source>
        <dbReference type="ARBA" id="ARBA00023004"/>
    </source>
</evidence>
<proteinExistence type="inferred from homology"/>
<dbReference type="GO" id="GO:0038023">
    <property type="term" value="F:signaling receptor activity"/>
    <property type="evidence" value="ECO:0007669"/>
    <property type="project" value="InterPro"/>
</dbReference>
<dbReference type="GO" id="GO:0009279">
    <property type="term" value="C:cell outer membrane"/>
    <property type="evidence" value="ECO:0007669"/>
    <property type="project" value="UniProtKB-SubCell"/>
</dbReference>
<keyword evidence="9" id="KW-0406">Ion transport</keyword>
<keyword evidence="5" id="KW-0410">Iron transport</keyword>
<feature type="chain" id="PRO_5024371375" evidence="17">
    <location>
        <begin position="35"/>
        <end position="855"/>
    </location>
</feature>
<dbReference type="PANTHER" id="PTHR32552">
    <property type="entry name" value="FERRICHROME IRON RECEPTOR-RELATED"/>
    <property type="match status" value="1"/>
</dbReference>
<dbReference type="InterPro" id="IPR037066">
    <property type="entry name" value="Plug_dom_sf"/>
</dbReference>
<dbReference type="AlphaFoldDB" id="A0A5R9L911"/>
<evidence type="ECO:0000256" key="12">
    <source>
        <dbReference type="ARBA" id="ARBA00023170"/>
    </source>
</evidence>
<evidence type="ECO:0000256" key="3">
    <source>
        <dbReference type="ARBA" id="ARBA00022448"/>
    </source>
</evidence>
<evidence type="ECO:0000259" key="18">
    <source>
        <dbReference type="SMART" id="SM00965"/>
    </source>
</evidence>
<dbReference type="InterPro" id="IPR011662">
    <property type="entry name" value="Secretin/TonB_short_N"/>
</dbReference>
<dbReference type="PROSITE" id="PS52016">
    <property type="entry name" value="TONB_DEPENDENT_REC_3"/>
    <property type="match status" value="1"/>
</dbReference>
<gene>
    <name evidence="19" type="ORF">FE839_23595</name>
</gene>
<evidence type="ECO:0000256" key="17">
    <source>
        <dbReference type="SAM" id="SignalP"/>
    </source>
</evidence>
<evidence type="ECO:0000256" key="7">
    <source>
        <dbReference type="ARBA" id="ARBA00022729"/>
    </source>
</evidence>
<evidence type="ECO:0000313" key="20">
    <source>
        <dbReference type="Proteomes" id="UP000307430"/>
    </source>
</evidence>
<evidence type="ECO:0000256" key="16">
    <source>
        <dbReference type="RuleBase" id="RU003357"/>
    </source>
</evidence>
<evidence type="ECO:0000256" key="10">
    <source>
        <dbReference type="ARBA" id="ARBA00023077"/>
    </source>
</evidence>
<dbReference type="InterPro" id="IPR010917">
    <property type="entry name" value="TonB_rcpt_CS"/>
</dbReference>